<evidence type="ECO:0000259" key="8">
    <source>
        <dbReference type="PROSITE" id="PS50011"/>
    </source>
</evidence>
<dbReference type="EMBL" id="MPUH01000072">
    <property type="protein sequence ID" value="OMJ91878.1"/>
    <property type="molecule type" value="Genomic_DNA"/>
</dbReference>
<proteinExistence type="predicted"/>
<reference evidence="9 10" key="1">
    <citation type="submission" date="2016-11" db="EMBL/GenBank/DDBJ databases">
        <title>The macronuclear genome of Stentor coeruleus: a giant cell with tiny introns.</title>
        <authorList>
            <person name="Slabodnick M."/>
            <person name="Ruby J.G."/>
            <person name="Reiff S.B."/>
            <person name="Swart E.C."/>
            <person name="Gosai S."/>
            <person name="Prabakaran S."/>
            <person name="Witkowska E."/>
            <person name="Larue G.E."/>
            <person name="Fisher S."/>
            <person name="Freeman R.M."/>
            <person name="Gunawardena J."/>
            <person name="Chu W."/>
            <person name="Stover N.A."/>
            <person name="Gregory B.D."/>
            <person name="Nowacki M."/>
            <person name="Derisi J."/>
            <person name="Roy S.W."/>
            <person name="Marshall W.F."/>
            <person name="Sood P."/>
        </authorList>
    </citation>
    <scope>NUCLEOTIDE SEQUENCE [LARGE SCALE GENOMIC DNA]</scope>
    <source>
        <strain evidence="9">WM001</strain>
    </source>
</reference>
<dbReference type="PANTHER" id="PTHR24346:SF30">
    <property type="entry name" value="MATERNAL EMBRYONIC LEUCINE ZIPPER KINASE"/>
    <property type="match status" value="1"/>
</dbReference>
<keyword evidence="5" id="KW-0418">Kinase</keyword>
<name>A0A1R2CSC2_9CILI</name>
<dbReference type="InterPro" id="IPR011009">
    <property type="entry name" value="Kinase-like_dom_sf"/>
</dbReference>
<dbReference type="SMART" id="SM00220">
    <property type="entry name" value="S_TKc"/>
    <property type="match status" value="1"/>
</dbReference>
<dbReference type="AlphaFoldDB" id="A0A1R2CSC2"/>
<evidence type="ECO:0000256" key="6">
    <source>
        <dbReference type="ARBA" id="ARBA00022840"/>
    </source>
</evidence>
<comment type="caution">
    <text evidence="9">The sequence shown here is derived from an EMBL/GenBank/DDBJ whole genome shotgun (WGS) entry which is preliminary data.</text>
</comment>
<feature type="domain" description="Protein kinase" evidence="8">
    <location>
        <begin position="119"/>
        <end position="374"/>
    </location>
</feature>
<dbReference type="InterPro" id="IPR000719">
    <property type="entry name" value="Prot_kinase_dom"/>
</dbReference>
<dbReference type="FunFam" id="3.30.200.20:FF:000003">
    <property type="entry name" value="Non-specific serine/threonine protein kinase"/>
    <property type="match status" value="1"/>
</dbReference>
<feature type="binding site" evidence="7">
    <location>
        <position position="148"/>
    </location>
    <ligand>
        <name>ATP</name>
        <dbReference type="ChEBI" id="CHEBI:30616"/>
    </ligand>
</feature>
<dbReference type="Gene3D" id="1.10.510.10">
    <property type="entry name" value="Transferase(Phosphotransferase) domain 1"/>
    <property type="match status" value="1"/>
</dbReference>
<organism evidence="9 10">
    <name type="scientific">Stentor coeruleus</name>
    <dbReference type="NCBI Taxonomy" id="5963"/>
    <lineage>
        <taxon>Eukaryota</taxon>
        <taxon>Sar</taxon>
        <taxon>Alveolata</taxon>
        <taxon>Ciliophora</taxon>
        <taxon>Postciliodesmatophora</taxon>
        <taxon>Heterotrichea</taxon>
        <taxon>Heterotrichida</taxon>
        <taxon>Stentoridae</taxon>
        <taxon>Stentor</taxon>
    </lineage>
</organism>
<dbReference type="GO" id="GO:0035556">
    <property type="term" value="P:intracellular signal transduction"/>
    <property type="evidence" value="ECO:0007669"/>
    <property type="project" value="TreeGrafter"/>
</dbReference>
<dbReference type="SUPFAM" id="SSF56112">
    <property type="entry name" value="Protein kinase-like (PK-like)"/>
    <property type="match status" value="1"/>
</dbReference>
<evidence type="ECO:0000256" key="4">
    <source>
        <dbReference type="ARBA" id="ARBA00022741"/>
    </source>
</evidence>
<evidence type="ECO:0000256" key="5">
    <source>
        <dbReference type="ARBA" id="ARBA00022777"/>
    </source>
</evidence>
<accession>A0A1R2CSC2</accession>
<evidence type="ECO:0000313" key="9">
    <source>
        <dbReference type="EMBL" id="OMJ91878.1"/>
    </source>
</evidence>
<dbReference type="CDD" id="cd14003">
    <property type="entry name" value="STKc_AMPK-like"/>
    <property type="match status" value="1"/>
</dbReference>
<evidence type="ECO:0000313" key="10">
    <source>
        <dbReference type="Proteomes" id="UP000187209"/>
    </source>
</evidence>
<dbReference type="GO" id="GO:0005737">
    <property type="term" value="C:cytoplasm"/>
    <property type="evidence" value="ECO:0007669"/>
    <property type="project" value="TreeGrafter"/>
</dbReference>
<dbReference type="InterPro" id="IPR017441">
    <property type="entry name" value="Protein_kinase_ATP_BS"/>
</dbReference>
<keyword evidence="6 7" id="KW-0067">ATP-binding</keyword>
<evidence type="ECO:0000256" key="7">
    <source>
        <dbReference type="PROSITE-ProRule" id="PRU10141"/>
    </source>
</evidence>
<keyword evidence="4 7" id="KW-0547">Nucleotide-binding</keyword>
<dbReference type="GO" id="GO:0005524">
    <property type="term" value="F:ATP binding"/>
    <property type="evidence" value="ECO:0007669"/>
    <property type="project" value="UniProtKB-UniRule"/>
</dbReference>
<dbReference type="PANTHER" id="PTHR24346">
    <property type="entry name" value="MAP/MICROTUBULE AFFINITY-REGULATING KINASE"/>
    <property type="match status" value="1"/>
</dbReference>
<dbReference type="PROSITE" id="PS00107">
    <property type="entry name" value="PROTEIN_KINASE_ATP"/>
    <property type="match status" value="1"/>
</dbReference>
<evidence type="ECO:0000256" key="2">
    <source>
        <dbReference type="ARBA" id="ARBA00022527"/>
    </source>
</evidence>
<dbReference type="Proteomes" id="UP000187209">
    <property type="component" value="Unassembled WGS sequence"/>
</dbReference>
<keyword evidence="3" id="KW-0808">Transferase</keyword>
<protein>
    <recommendedName>
        <fullName evidence="8">Protein kinase domain-containing protein</fullName>
    </recommendedName>
</protein>
<dbReference type="GO" id="GO:0004674">
    <property type="term" value="F:protein serine/threonine kinase activity"/>
    <property type="evidence" value="ECO:0007669"/>
    <property type="project" value="UniProtKB-KW"/>
</dbReference>
<dbReference type="FunFam" id="1.10.510.10:FF:000571">
    <property type="entry name" value="Maternal embryonic leucine zipper kinase"/>
    <property type="match status" value="1"/>
</dbReference>
<dbReference type="Pfam" id="PF00069">
    <property type="entry name" value="Pkinase"/>
    <property type="match status" value="1"/>
</dbReference>
<comment type="subunit">
    <text evidence="1">Monomer.</text>
</comment>
<sequence length="401" mass="45780">MLKPKTRQSETKLLQFGQKKNQTLHKPKLPSLKILAHANSLTDLEGFQIEPESLPSEKCCGTQLVRRTVDLKDLFLTKSGSVKDMNSIGMPFGPKTSAFIVPAKNFDIADVEMDVLENYNVWSDIGRGTYAVVKFATRKTSGQKVAIKIYEKQKIQDPMRQKSIKREIKILKQLKHPNIVELIEEISAEKNLYLVMEYVQGFSLQAHIMKQPLKRLEEPEAAEIFSQFMNGLAYCHRINATHRDIKLENVLLDRTQQVKIIDFGFSTISSVKNKKSYVYCGTPNYMAPEIIKKIDYSGPPVDIWAAGILLFTIITGSFPFSSTKESKVFKKILKKDFVIPNYVSYNCKQLIMLMLTNNPEQRITAEQVLEHSWVKYRGKMPGKALPHRGDSIDVPVEEDNY</sequence>
<dbReference type="PROSITE" id="PS50011">
    <property type="entry name" value="PROTEIN_KINASE_DOM"/>
    <property type="match status" value="1"/>
</dbReference>
<gene>
    <name evidence="9" type="ORF">SteCoe_5431</name>
</gene>
<evidence type="ECO:0000256" key="1">
    <source>
        <dbReference type="ARBA" id="ARBA00011245"/>
    </source>
</evidence>
<dbReference type="OrthoDB" id="193931at2759"/>
<keyword evidence="10" id="KW-1185">Reference proteome</keyword>
<evidence type="ECO:0000256" key="3">
    <source>
        <dbReference type="ARBA" id="ARBA00022679"/>
    </source>
</evidence>
<keyword evidence="2" id="KW-0723">Serine/threonine-protein kinase</keyword>